<reference evidence="2 3" key="1">
    <citation type="submission" date="2018-04" db="EMBL/GenBank/DDBJ databases">
        <title>WGS assembly of Panicum hallii var. hallii HAL2.</title>
        <authorList>
            <person name="Lovell J."/>
            <person name="Jenkins J."/>
            <person name="Lowry D."/>
            <person name="Mamidi S."/>
            <person name="Sreedasyam A."/>
            <person name="Weng X."/>
            <person name="Barry K."/>
            <person name="Bonette J."/>
            <person name="Campitelli B."/>
            <person name="Daum C."/>
            <person name="Gordon S."/>
            <person name="Gould B."/>
            <person name="Lipzen A."/>
            <person name="MacQueen A."/>
            <person name="Palacio-Mejia J."/>
            <person name="Plott C."/>
            <person name="Shakirov E."/>
            <person name="Shu S."/>
            <person name="Yoshinaga Y."/>
            <person name="Zane M."/>
            <person name="Rokhsar D."/>
            <person name="Grimwood J."/>
            <person name="Schmutz J."/>
            <person name="Juenger T."/>
        </authorList>
    </citation>
    <scope>NUCLEOTIDE SEQUENCE [LARGE SCALE GENOMIC DNA]</scope>
    <source>
        <strain evidence="3">cv. HAL2</strain>
    </source>
</reference>
<feature type="transmembrane region" description="Helical" evidence="1">
    <location>
        <begin position="39"/>
        <end position="60"/>
    </location>
</feature>
<evidence type="ECO:0000313" key="3">
    <source>
        <dbReference type="Proteomes" id="UP000244336"/>
    </source>
</evidence>
<evidence type="ECO:0000313" key="2">
    <source>
        <dbReference type="EMBL" id="PUZ63812.1"/>
    </source>
</evidence>
<dbReference type="Gramene" id="PUZ63812">
    <property type="protein sequence ID" value="PUZ63812"/>
    <property type="gene ID" value="GQ55_3G096400"/>
</dbReference>
<evidence type="ECO:0000256" key="1">
    <source>
        <dbReference type="SAM" id="Phobius"/>
    </source>
</evidence>
<proteinExistence type="predicted"/>
<keyword evidence="3" id="KW-1185">Reference proteome</keyword>
<keyword evidence="1" id="KW-0812">Transmembrane</keyword>
<keyword evidence="1" id="KW-0472">Membrane</keyword>
<protein>
    <submittedName>
        <fullName evidence="2">Uncharacterized protein</fullName>
    </submittedName>
</protein>
<organism evidence="2 3">
    <name type="scientific">Panicum hallii var. hallii</name>
    <dbReference type="NCBI Taxonomy" id="1504633"/>
    <lineage>
        <taxon>Eukaryota</taxon>
        <taxon>Viridiplantae</taxon>
        <taxon>Streptophyta</taxon>
        <taxon>Embryophyta</taxon>
        <taxon>Tracheophyta</taxon>
        <taxon>Spermatophyta</taxon>
        <taxon>Magnoliopsida</taxon>
        <taxon>Liliopsida</taxon>
        <taxon>Poales</taxon>
        <taxon>Poaceae</taxon>
        <taxon>PACMAD clade</taxon>
        <taxon>Panicoideae</taxon>
        <taxon>Panicodae</taxon>
        <taxon>Paniceae</taxon>
        <taxon>Panicinae</taxon>
        <taxon>Panicum</taxon>
        <taxon>Panicum sect. Panicum</taxon>
    </lineage>
</organism>
<sequence length="97" mass="11043">MRFPLTFSRHRPAAGALPLAVASPAPGYFAEQSLIFSNTPYFLSRLIIAILMFTYSPGYLQITPYLGSRLWITIRLFTNRPLHFLQIAPRHLPGLRL</sequence>
<accession>A0A2T7E7K0</accession>
<gene>
    <name evidence="2" type="ORF">GQ55_3G096400</name>
</gene>
<dbReference type="EMBL" id="CM009751">
    <property type="protein sequence ID" value="PUZ63812.1"/>
    <property type="molecule type" value="Genomic_DNA"/>
</dbReference>
<dbReference type="AlphaFoldDB" id="A0A2T7E7K0"/>
<dbReference type="Proteomes" id="UP000244336">
    <property type="component" value="Chromosome 3"/>
</dbReference>
<keyword evidence="1" id="KW-1133">Transmembrane helix</keyword>
<name>A0A2T7E7K0_9POAL</name>